<dbReference type="EMBL" id="JASPKY010000275">
    <property type="protein sequence ID" value="KAK9711694.1"/>
    <property type="molecule type" value="Genomic_DNA"/>
</dbReference>
<dbReference type="AlphaFoldDB" id="A0AAW1K139"/>
<evidence type="ECO:0000313" key="2">
    <source>
        <dbReference type="Proteomes" id="UP001458880"/>
    </source>
</evidence>
<name>A0AAW1K139_POPJA</name>
<proteinExistence type="predicted"/>
<sequence>MNCKDTFTISNTSFPIIRSGKNLCTVKGDRRGNWLLIIIISFFLDRVPAQNWDKSSKISGYEAIQKAEKEKRASEQKTKSSYGAWGSTFKNKDHFASLHHC</sequence>
<gene>
    <name evidence="1" type="ORF">QE152_g25306</name>
</gene>
<comment type="caution">
    <text evidence="1">The sequence shown here is derived from an EMBL/GenBank/DDBJ whole genome shotgun (WGS) entry which is preliminary data.</text>
</comment>
<evidence type="ECO:0000313" key="1">
    <source>
        <dbReference type="EMBL" id="KAK9711694.1"/>
    </source>
</evidence>
<organism evidence="1 2">
    <name type="scientific">Popillia japonica</name>
    <name type="common">Japanese beetle</name>
    <dbReference type="NCBI Taxonomy" id="7064"/>
    <lineage>
        <taxon>Eukaryota</taxon>
        <taxon>Metazoa</taxon>
        <taxon>Ecdysozoa</taxon>
        <taxon>Arthropoda</taxon>
        <taxon>Hexapoda</taxon>
        <taxon>Insecta</taxon>
        <taxon>Pterygota</taxon>
        <taxon>Neoptera</taxon>
        <taxon>Endopterygota</taxon>
        <taxon>Coleoptera</taxon>
        <taxon>Polyphaga</taxon>
        <taxon>Scarabaeiformia</taxon>
        <taxon>Scarabaeidae</taxon>
        <taxon>Rutelinae</taxon>
        <taxon>Popillia</taxon>
    </lineage>
</organism>
<keyword evidence="2" id="KW-1185">Reference proteome</keyword>
<accession>A0AAW1K139</accession>
<reference evidence="1 2" key="1">
    <citation type="journal article" date="2024" name="BMC Genomics">
        <title>De novo assembly and annotation of Popillia japonica's genome with initial clues to its potential as an invasive pest.</title>
        <authorList>
            <person name="Cucini C."/>
            <person name="Boschi S."/>
            <person name="Funari R."/>
            <person name="Cardaioli E."/>
            <person name="Iannotti N."/>
            <person name="Marturano G."/>
            <person name="Paoli F."/>
            <person name="Bruttini M."/>
            <person name="Carapelli A."/>
            <person name="Frati F."/>
            <person name="Nardi F."/>
        </authorList>
    </citation>
    <scope>NUCLEOTIDE SEQUENCE [LARGE SCALE GENOMIC DNA]</scope>
    <source>
        <strain evidence="1">DMR45628</strain>
    </source>
</reference>
<protein>
    <submittedName>
        <fullName evidence="1">Uncharacterized protein</fullName>
    </submittedName>
</protein>
<dbReference type="Proteomes" id="UP001458880">
    <property type="component" value="Unassembled WGS sequence"/>
</dbReference>